<feature type="compositionally biased region" description="Low complexity" evidence="2">
    <location>
        <begin position="174"/>
        <end position="185"/>
    </location>
</feature>
<proteinExistence type="predicted"/>
<evidence type="ECO:0000256" key="3">
    <source>
        <dbReference type="SAM" id="SignalP"/>
    </source>
</evidence>
<gene>
    <name evidence="4" type="ORF">SAMN04488557_0686</name>
</gene>
<dbReference type="RefSeq" id="WP_143111314.1">
    <property type="nucleotide sequence ID" value="NZ_FPCH01000001.1"/>
</dbReference>
<name>A0A1I7MXJ2_9HYPH</name>
<dbReference type="Proteomes" id="UP000199423">
    <property type="component" value="Unassembled WGS sequence"/>
</dbReference>
<sequence length="211" mass="22338">MNLRTKRAATLALLILPALASFAAAGPVMDEDADSSSKPSGGRYSMSPVDGGVMRLDKETGVVAICARIGNEIACKGIEDKTDVPKADELSALREENRQLKRRIKAMMAAIDTNENMLMGPYGMHPGMHEYGPQAGPPISRFSMPSEEDVDQALDYMTRIYKKIRDRANDLDRSSPPAKTATAPAAAPPIGPGSPPPSAAPAPAPTPKATP</sequence>
<accession>A0A1I7MXJ2</accession>
<keyword evidence="3" id="KW-0732">Signal</keyword>
<keyword evidence="1" id="KW-0175">Coiled coil</keyword>
<dbReference type="STRING" id="51670.SAMN04488557_0686"/>
<feature type="region of interest" description="Disordered" evidence="2">
    <location>
        <begin position="29"/>
        <end position="50"/>
    </location>
</feature>
<evidence type="ECO:0000313" key="5">
    <source>
        <dbReference type="Proteomes" id="UP000199423"/>
    </source>
</evidence>
<feature type="chain" id="PRO_5011516678" evidence="3">
    <location>
        <begin position="24"/>
        <end position="211"/>
    </location>
</feature>
<keyword evidence="5" id="KW-1185">Reference proteome</keyword>
<feature type="coiled-coil region" evidence="1">
    <location>
        <begin position="90"/>
        <end position="117"/>
    </location>
</feature>
<dbReference type="OrthoDB" id="7870871at2"/>
<dbReference type="AlphaFoldDB" id="A0A1I7MXJ2"/>
<protein>
    <submittedName>
        <fullName evidence="4">Uncharacterized protein</fullName>
    </submittedName>
</protein>
<reference evidence="5" key="1">
    <citation type="submission" date="2016-10" db="EMBL/GenBank/DDBJ databases">
        <authorList>
            <person name="Varghese N."/>
            <person name="Submissions S."/>
        </authorList>
    </citation>
    <scope>NUCLEOTIDE SEQUENCE [LARGE SCALE GENOMIC DNA]</scope>
    <source>
        <strain evidence="5">DSM 1565</strain>
    </source>
</reference>
<evidence type="ECO:0000313" key="4">
    <source>
        <dbReference type="EMBL" id="SFV27132.1"/>
    </source>
</evidence>
<feature type="compositionally biased region" description="Pro residues" evidence="2">
    <location>
        <begin position="186"/>
        <end position="211"/>
    </location>
</feature>
<evidence type="ECO:0000256" key="2">
    <source>
        <dbReference type="SAM" id="MobiDB-lite"/>
    </source>
</evidence>
<feature type="region of interest" description="Disordered" evidence="2">
    <location>
        <begin position="166"/>
        <end position="211"/>
    </location>
</feature>
<feature type="signal peptide" evidence="3">
    <location>
        <begin position="1"/>
        <end position="23"/>
    </location>
</feature>
<evidence type="ECO:0000256" key="1">
    <source>
        <dbReference type="SAM" id="Coils"/>
    </source>
</evidence>
<organism evidence="4 5">
    <name type="scientific">Hyphomicrobium facile</name>
    <dbReference type="NCBI Taxonomy" id="51670"/>
    <lineage>
        <taxon>Bacteria</taxon>
        <taxon>Pseudomonadati</taxon>
        <taxon>Pseudomonadota</taxon>
        <taxon>Alphaproteobacteria</taxon>
        <taxon>Hyphomicrobiales</taxon>
        <taxon>Hyphomicrobiaceae</taxon>
        <taxon>Hyphomicrobium</taxon>
    </lineage>
</organism>
<dbReference type="EMBL" id="FPCH01000001">
    <property type="protein sequence ID" value="SFV27132.1"/>
    <property type="molecule type" value="Genomic_DNA"/>
</dbReference>